<proteinExistence type="predicted"/>
<feature type="transmembrane region" description="Helical" evidence="1">
    <location>
        <begin position="21"/>
        <end position="42"/>
    </location>
</feature>
<feature type="transmembrane region" description="Helical" evidence="1">
    <location>
        <begin position="185"/>
        <end position="203"/>
    </location>
</feature>
<sequence length="206" mass="22280">MAKNDSENSYRNSVREKFAKLIQLVGSSATAAVLMGLIAGAGGDIATRFWKPEQVTVWQLSGTDQKALLARLEKSQGDAAVLRQIVSDNPKATQLVETLTADISATKELLQSLPYIERRASLNLIPDVFSAAHAQQAATTPPAEDHSPNMFLYLILALVAFVLVVFCLMYVFTKDKTKTAFAEKMISTIIGFALGMLTGSNAGKLK</sequence>
<keyword evidence="1" id="KW-0812">Transmembrane</keyword>
<dbReference type="EMBL" id="RJJU01000001">
    <property type="protein sequence ID" value="RUM16486.1"/>
    <property type="molecule type" value="Genomic_DNA"/>
</dbReference>
<keyword evidence="1" id="KW-1133">Transmembrane helix</keyword>
<dbReference type="RefSeq" id="WP_126821680.1">
    <property type="nucleotide sequence ID" value="NZ_JACIDG010000025.1"/>
</dbReference>
<dbReference type="Proteomes" id="UP000272004">
    <property type="component" value="Unassembled WGS sequence"/>
</dbReference>
<name>A0A7W6BBI7_9HYPH</name>
<dbReference type="AlphaFoldDB" id="A0A7W6BBI7"/>
<evidence type="ECO:0000313" key="3">
    <source>
        <dbReference type="EMBL" id="RUM16486.1"/>
    </source>
</evidence>
<accession>A0A7W6BBI7</accession>
<evidence type="ECO:0000313" key="5">
    <source>
        <dbReference type="Proteomes" id="UP000545490"/>
    </source>
</evidence>
<reference evidence="2 5" key="2">
    <citation type="submission" date="2020-08" db="EMBL/GenBank/DDBJ databases">
        <title>Genomic Encyclopedia of Type Strains, Phase IV (KMG-IV): sequencing the most valuable type-strain genomes for metagenomic binning, comparative biology and taxonomic classification.</title>
        <authorList>
            <person name="Goeker M."/>
        </authorList>
    </citation>
    <scope>NUCLEOTIDE SEQUENCE [LARGE SCALE GENOMIC DNA]</scope>
    <source>
        <strain evidence="2 5">DSM 19331</strain>
    </source>
</reference>
<reference evidence="3 4" key="1">
    <citation type="submission" date="2018-11" db="EMBL/GenBank/DDBJ databases">
        <authorList>
            <person name="Huo Y."/>
        </authorList>
    </citation>
    <scope>NUCLEOTIDE SEQUENCE [LARGE SCALE GENOMIC DNA]</scope>
    <source>
        <strain evidence="3 4">CCBAU 33202</strain>
    </source>
</reference>
<keyword evidence="1" id="KW-0472">Membrane</keyword>
<dbReference type="EMBL" id="JACIDG010000025">
    <property type="protein sequence ID" value="MBB3919195.1"/>
    <property type="molecule type" value="Genomic_DNA"/>
</dbReference>
<keyword evidence="4" id="KW-1185">Reference proteome</keyword>
<gene>
    <name evidence="3" type="ORF">EFB14_00085</name>
    <name evidence="2" type="ORF">GGQ65_006537</name>
</gene>
<protein>
    <submittedName>
        <fullName evidence="2">Uncharacterized protein</fullName>
    </submittedName>
</protein>
<organism evidence="2 5">
    <name type="scientific">Rhizobium fabae</name>
    <dbReference type="NCBI Taxonomy" id="573179"/>
    <lineage>
        <taxon>Bacteria</taxon>
        <taxon>Pseudomonadati</taxon>
        <taxon>Pseudomonadota</taxon>
        <taxon>Alphaproteobacteria</taxon>
        <taxon>Hyphomicrobiales</taxon>
        <taxon>Rhizobiaceae</taxon>
        <taxon>Rhizobium/Agrobacterium group</taxon>
        <taxon>Rhizobium</taxon>
    </lineage>
</organism>
<evidence type="ECO:0000313" key="4">
    <source>
        <dbReference type="Proteomes" id="UP000272004"/>
    </source>
</evidence>
<evidence type="ECO:0000313" key="2">
    <source>
        <dbReference type="EMBL" id="MBB3919195.1"/>
    </source>
</evidence>
<dbReference type="Proteomes" id="UP000545490">
    <property type="component" value="Unassembled WGS sequence"/>
</dbReference>
<evidence type="ECO:0000256" key="1">
    <source>
        <dbReference type="SAM" id="Phobius"/>
    </source>
</evidence>
<comment type="caution">
    <text evidence="2">The sequence shown here is derived from an EMBL/GenBank/DDBJ whole genome shotgun (WGS) entry which is preliminary data.</text>
</comment>
<feature type="transmembrane region" description="Helical" evidence="1">
    <location>
        <begin position="150"/>
        <end position="173"/>
    </location>
</feature>